<evidence type="ECO:0000256" key="1">
    <source>
        <dbReference type="ARBA" id="ARBA00010688"/>
    </source>
</evidence>
<dbReference type="InterPro" id="IPR029056">
    <property type="entry name" value="Ribokinase-like"/>
</dbReference>
<reference evidence="5" key="1">
    <citation type="submission" date="2015-09" db="EMBL/GenBank/DDBJ databases">
        <authorList>
            <consortium name="Pathogen Informatics"/>
        </authorList>
    </citation>
    <scope>NUCLEOTIDE SEQUENCE</scope>
    <source>
        <strain evidence="5">2789STDY5834896</strain>
    </source>
</reference>
<dbReference type="PANTHER" id="PTHR43085">
    <property type="entry name" value="HEXOKINASE FAMILY MEMBER"/>
    <property type="match status" value="1"/>
</dbReference>
<dbReference type="EMBL" id="FMHG01000001">
    <property type="protein sequence ID" value="SCJ54137.1"/>
    <property type="molecule type" value="Genomic_DNA"/>
</dbReference>
<dbReference type="AlphaFoldDB" id="A0A1C6H9Q1"/>
<sequence>MPQNRAGVLCVGDINADINIDRRAVKTVTQSAEDLMRGGSVGNKGMLCPGGTAANTAVGLGRLGTRVAIAGLIGADGFGQFSIDHLEKDGVDTSHLVRLPGGFTMVTVNIFDQNGDRELSFAFPEQGAAFTLLTPDHLPDALLAQFSVFYTTGVPILFDPTRSTLIDCMHRCHKLGVTVAFDLNMRVEAHGYTDDIRRAFEQAAAASDILFGSATQELPILTGCTDWVQAAQKLRRSCRVVVSKNGAAGAAVFGPGESCQMPAFPVSVKDTLGAGDAFNAGFLTAYVQNKSLRDCLLWGSAAAGYSIQFTGSRTTPNSRQLAAFMAEHADIAAQIGPVAV</sequence>
<dbReference type="Pfam" id="PF00294">
    <property type="entry name" value="PfkB"/>
    <property type="match status" value="1"/>
</dbReference>
<evidence type="ECO:0000259" key="4">
    <source>
        <dbReference type="Pfam" id="PF00294"/>
    </source>
</evidence>
<keyword evidence="3 5" id="KW-0418">Kinase</keyword>
<organism evidence="5">
    <name type="scientific">uncultured Anaerotruncus sp</name>
    <dbReference type="NCBI Taxonomy" id="905011"/>
    <lineage>
        <taxon>Bacteria</taxon>
        <taxon>Bacillati</taxon>
        <taxon>Bacillota</taxon>
        <taxon>Clostridia</taxon>
        <taxon>Eubacteriales</taxon>
        <taxon>Oscillospiraceae</taxon>
        <taxon>Anaerotruncus</taxon>
        <taxon>environmental samples</taxon>
    </lineage>
</organism>
<dbReference type="SUPFAM" id="SSF53613">
    <property type="entry name" value="Ribokinase-like"/>
    <property type="match status" value="1"/>
</dbReference>
<dbReference type="PROSITE" id="PS00583">
    <property type="entry name" value="PFKB_KINASES_1"/>
    <property type="match status" value="1"/>
</dbReference>
<evidence type="ECO:0000313" key="5">
    <source>
        <dbReference type="EMBL" id="SCJ54137.1"/>
    </source>
</evidence>
<gene>
    <name evidence="5" type="primary">iolC_3</name>
    <name evidence="5" type="ORF">SAMEA3545359_00743</name>
</gene>
<proteinExistence type="inferred from homology"/>
<dbReference type="PANTHER" id="PTHR43085:SF57">
    <property type="entry name" value="CARBOHYDRATE KINASE PFKB DOMAIN-CONTAINING PROTEIN"/>
    <property type="match status" value="1"/>
</dbReference>
<dbReference type="EC" id="2.7.1.92" evidence="5"/>
<comment type="similarity">
    <text evidence="1">Belongs to the carbohydrate kinase PfkB family.</text>
</comment>
<name>A0A1C6H9Q1_9FIRM</name>
<feature type="domain" description="Carbohydrate kinase PfkB" evidence="4">
    <location>
        <begin position="8"/>
        <end position="314"/>
    </location>
</feature>
<evidence type="ECO:0000256" key="3">
    <source>
        <dbReference type="ARBA" id="ARBA00022777"/>
    </source>
</evidence>
<dbReference type="InterPro" id="IPR050306">
    <property type="entry name" value="PfkB_Carbo_kinase"/>
</dbReference>
<evidence type="ECO:0000256" key="2">
    <source>
        <dbReference type="ARBA" id="ARBA00022679"/>
    </source>
</evidence>
<dbReference type="GO" id="GO:0047590">
    <property type="term" value="F:5-dehydro-2-deoxygluconokinase activity"/>
    <property type="evidence" value="ECO:0007669"/>
    <property type="project" value="UniProtKB-EC"/>
</dbReference>
<dbReference type="Gene3D" id="3.40.1190.20">
    <property type="match status" value="1"/>
</dbReference>
<dbReference type="CDD" id="cd01166">
    <property type="entry name" value="KdgK"/>
    <property type="match status" value="1"/>
</dbReference>
<protein>
    <submittedName>
        <fullName evidence="5">5-dehydro-2-deoxygluconokinase</fullName>
        <ecNumber evidence="5">2.7.1.92</ecNumber>
    </submittedName>
</protein>
<accession>A0A1C6H9Q1</accession>
<dbReference type="PROSITE" id="PS00584">
    <property type="entry name" value="PFKB_KINASES_2"/>
    <property type="match status" value="1"/>
</dbReference>
<dbReference type="InterPro" id="IPR002173">
    <property type="entry name" value="Carboh/pur_kinase_PfkB_CS"/>
</dbReference>
<keyword evidence="2 5" id="KW-0808">Transferase</keyword>
<dbReference type="InterPro" id="IPR011611">
    <property type="entry name" value="PfkB_dom"/>
</dbReference>